<evidence type="ECO:0000256" key="5">
    <source>
        <dbReference type="ARBA" id="ARBA00022694"/>
    </source>
</evidence>
<keyword evidence="3 7" id="KW-0808">Transferase</keyword>
<dbReference type="Pfam" id="PF02676">
    <property type="entry name" value="TYW3"/>
    <property type="match status" value="1"/>
</dbReference>
<accession>A0A830EE85</accession>
<evidence type="ECO:0000259" key="8">
    <source>
        <dbReference type="Pfam" id="PF02676"/>
    </source>
</evidence>
<organism evidence="10 11">
    <name type="scientific">Vulcanisaeta souniana JCM 11219</name>
    <dbReference type="NCBI Taxonomy" id="1293586"/>
    <lineage>
        <taxon>Archaea</taxon>
        <taxon>Thermoproteota</taxon>
        <taxon>Thermoprotei</taxon>
        <taxon>Thermoproteales</taxon>
        <taxon>Thermoproteaceae</taxon>
        <taxon>Vulcanisaeta</taxon>
    </lineage>
</organism>
<reference evidence="9" key="4">
    <citation type="journal article" date="2023" name="Microbiol. Resour. Announc.">
        <title>Complete Genome Sequence of Vulcanisaeta souniana Strain IC-059, a Hyperthermophilic Archaeon Isolated from Hot Spring Water in Japan.</title>
        <authorList>
            <person name="Kato S."/>
            <person name="Itoh T."/>
            <person name="Wu L."/>
            <person name="Ma J."/>
            <person name="Ohkuma M."/>
        </authorList>
    </citation>
    <scope>NUCLEOTIDE SEQUENCE</scope>
    <source>
        <strain evidence="9">JCM 11219</strain>
    </source>
</reference>
<dbReference type="EC" id="2.1.1.282" evidence="7"/>
<evidence type="ECO:0000256" key="2">
    <source>
        <dbReference type="ARBA" id="ARBA00022603"/>
    </source>
</evidence>
<dbReference type="EMBL" id="BMNM01000002">
    <property type="protein sequence ID" value="GGI74263.1"/>
    <property type="molecule type" value="Genomic_DNA"/>
</dbReference>
<gene>
    <name evidence="7" type="primary">taw3</name>
    <name evidence="10" type="ORF">GCM10007112_08800</name>
    <name evidence="9" type="ORF">Vsou_06640</name>
</gene>
<dbReference type="Proteomes" id="UP001060771">
    <property type="component" value="Chromosome"/>
</dbReference>
<proteinExistence type="inferred from homology"/>
<reference evidence="12" key="3">
    <citation type="submission" date="2022-09" db="EMBL/GenBank/DDBJ databases">
        <title>Complete genome sequence of Vulcanisaeta souniana.</title>
        <authorList>
            <person name="Kato S."/>
            <person name="Itoh T."/>
            <person name="Ohkuma M."/>
        </authorList>
    </citation>
    <scope>NUCLEOTIDE SEQUENCE [LARGE SCALE GENOMIC DNA]</scope>
    <source>
        <strain evidence="12">JCM 11219</strain>
    </source>
</reference>
<keyword evidence="4 7" id="KW-0949">S-adenosyl-L-methionine</keyword>
<dbReference type="GO" id="GO:0008175">
    <property type="term" value="F:tRNA methyltransferase activity"/>
    <property type="evidence" value="ECO:0007669"/>
    <property type="project" value="InterPro"/>
</dbReference>
<reference evidence="10" key="2">
    <citation type="submission" date="2020-09" db="EMBL/GenBank/DDBJ databases">
        <authorList>
            <person name="Sun Q."/>
            <person name="Ohkuma M."/>
        </authorList>
    </citation>
    <scope>NUCLEOTIDE SEQUENCE</scope>
    <source>
        <strain evidence="10">JCM 11219</strain>
    </source>
</reference>
<comment type="similarity">
    <text evidence="1 7">Belongs to the TYW3 family.</text>
</comment>
<feature type="domain" description="tRNA wybutosine-synthesizing protein" evidence="8">
    <location>
        <begin position="25"/>
        <end position="200"/>
    </location>
</feature>
<reference evidence="10" key="1">
    <citation type="journal article" date="2014" name="Int. J. Syst. Evol. Microbiol.">
        <title>Complete genome sequence of Corynebacterium casei LMG S-19264T (=DSM 44701T), isolated from a smear-ripened cheese.</title>
        <authorList>
            <consortium name="US DOE Joint Genome Institute (JGI-PGF)"/>
            <person name="Walter F."/>
            <person name="Albersmeier A."/>
            <person name="Kalinowski J."/>
            <person name="Ruckert C."/>
        </authorList>
    </citation>
    <scope>NUCLEOTIDE SEQUENCE</scope>
    <source>
        <strain evidence="10">JCM 11219</strain>
    </source>
</reference>
<dbReference type="GO" id="GO:0031591">
    <property type="term" value="P:wybutosine biosynthetic process"/>
    <property type="evidence" value="ECO:0007669"/>
    <property type="project" value="InterPro"/>
</dbReference>
<dbReference type="RefSeq" id="WP_243679842.1">
    <property type="nucleotide sequence ID" value="NZ_BBBK01000002.1"/>
</dbReference>
<evidence type="ECO:0000313" key="9">
    <source>
        <dbReference type="EMBL" id="BDR91571.1"/>
    </source>
</evidence>
<dbReference type="NCBIfam" id="NF003267">
    <property type="entry name" value="PRK04235.1-6"/>
    <property type="match status" value="1"/>
</dbReference>
<keyword evidence="5 7" id="KW-0819">tRNA processing</keyword>
<name>A0A830EE85_9CREN</name>
<protein>
    <recommendedName>
        <fullName evidence="6 7">tRNA(Phe) 7-((3-amino-3-carboxypropyl)-4-demethylwyosine(37)-N(4))-methyltransferase</fullName>
        <ecNumber evidence="7">2.1.1.282</ecNumber>
    </recommendedName>
    <alternativeName>
        <fullName evidence="7">tRNA wyosine derivatives biosynthesis protein Taw3</fullName>
    </alternativeName>
</protein>
<evidence type="ECO:0000256" key="4">
    <source>
        <dbReference type="ARBA" id="ARBA00022691"/>
    </source>
</evidence>
<comment type="function">
    <text evidence="7">S-adenosyl-L-methionine-dependent methyltransferase that acts as a component of the wyosine derivatives biosynthesis pathway. Probably methylates N-4 position of wybutosine-86 to produce wybutosine-72.</text>
</comment>
<dbReference type="InterPro" id="IPR036602">
    <property type="entry name" value="tRNA_yW-synthesising-like_sf"/>
</dbReference>
<dbReference type="SUPFAM" id="SSF111278">
    <property type="entry name" value="SSo0622-like"/>
    <property type="match status" value="1"/>
</dbReference>
<evidence type="ECO:0000313" key="12">
    <source>
        <dbReference type="Proteomes" id="UP001060771"/>
    </source>
</evidence>
<dbReference type="InterPro" id="IPR022908">
    <property type="entry name" value="Taw3"/>
</dbReference>
<dbReference type="AlphaFoldDB" id="A0A830EE85"/>
<dbReference type="GO" id="GO:0030488">
    <property type="term" value="P:tRNA methylation"/>
    <property type="evidence" value="ECO:0007669"/>
    <property type="project" value="InterPro"/>
</dbReference>
<dbReference type="EMBL" id="AP026830">
    <property type="protein sequence ID" value="BDR91571.1"/>
    <property type="molecule type" value="Genomic_DNA"/>
</dbReference>
<comment type="catalytic activity">
    <reaction evidence="7">
        <text>4-demethyl-7-[(3S)-3-amino-3-carboxypropyl]wyosine(37) in tRNA(Phe) + S-adenosyl-L-methionine = 7-[(3S)-3-amino-3-carboxypropyl]wyosine(37) in tRNA(Phe) + S-adenosyl-L-homocysteine + H(+)</text>
        <dbReference type="Rhea" id="RHEA:36635"/>
        <dbReference type="Rhea" id="RHEA-COMP:10378"/>
        <dbReference type="Rhea" id="RHEA-COMP:10379"/>
        <dbReference type="ChEBI" id="CHEBI:15378"/>
        <dbReference type="ChEBI" id="CHEBI:57856"/>
        <dbReference type="ChEBI" id="CHEBI:59789"/>
        <dbReference type="ChEBI" id="CHEBI:73543"/>
        <dbReference type="ChEBI" id="CHEBI:73550"/>
        <dbReference type="EC" id="2.1.1.282"/>
    </reaction>
</comment>
<dbReference type="InterPro" id="IPR003827">
    <property type="entry name" value="tRNA_yW-synthesising"/>
</dbReference>
<evidence type="ECO:0000256" key="7">
    <source>
        <dbReference type="HAMAP-Rule" id="MF_00266"/>
    </source>
</evidence>
<evidence type="ECO:0000256" key="6">
    <source>
        <dbReference type="ARBA" id="ARBA00030554"/>
    </source>
</evidence>
<keyword evidence="12" id="KW-1185">Reference proteome</keyword>
<dbReference type="PANTHER" id="PTHR48418">
    <property type="entry name" value="TRNA WYBUTOSINE-SYNTHESIZING PROTEIN 3"/>
    <property type="match status" value="1"/>
</dbReference>
<evidence type="ECO:0000313" key="10">
    <source>
        <dbReference type="EMBL" id="GGI74263.1"/>
    </source>
</evidence>
<evidence type="ECO:0000256" key="3">
    <source>
        <dbReference type="ARBA" id="ARBA00022679"/>
    </source>
</evidence>
<keyword evidence="2 7" id="KW-0489">Methyltransferase</keyword>
<dbReference type="PANTHER" id="PTHR48418:SF1">
    <property type="entry name" value="TRNA WYBUTOSINE-SYNTHESIZING PROTEIN 3"/>
    <property type="match status" value="1"/>
</dbReference>
<dbReference type="Gene3D" id="3.30.1960.10">
    <property type="entry name" value="tRNA wybutosine-synthesizing-like"/>
    <property type="match status" value="1"/>
</dbReference>
<sequence>MEILHKMVRTNFDARKSIFVKRLIEEGIQRRVDFDIYDFLLAFNKSLSDYYTTSSCSGRIALAKATRLSYSKGSGLFKFITKWHRPVTYSEVANVINGISDDDVWLLVRAPIMHFIARDLNGALKILRIARETGFKHSGIYSVTRDGVVVEVQGEDRFEVPLVINGKLITDIDKLRDIIDIANETLMFGKFRLAHLIRLIETRLLGKELGDMPKTYFQESYREFRIKDASINELM</sequence>
<evidence type="ECO:0000313" key="11">
    <source>
        <dbReference type="Proteomes" id="UP000657075"/>
    </source>
</evidence>
<dbReference type="HAMAP" id="MF_00266">
    <property type="entry name" value="TYW3_archaea"/>
    <property type="match status" value="1"/>
</dbReference>
<dbReference type="Proteomes" id="UP000657075">
    <property type="component" value="Unassembled WGS sequence"/>
</dbReference>
<evidence type="ECO:0000256" key="1">
    <source>
        <dbReference type="ARBA" id="ARBA00008569"/>
    </source>
</evidence>